<dbReference type="Pfam" id="PF24864">
    <property type="entry name" value="DUF7730"/>
    <property type="match status" value="1"/>
</dbReference>
<name>A0ABR0EXQ7_ZASCE</name>
<reference evidence="3 4" key="1">
    <citation type="journal article" date="2023" name="G3 (Bethesda)">
        <title>A chromosome-level genome assembly of Zasmidium syzygii isolated from banana leaves.</title>
        <authorList>
            <person name="van Westerhoven A.C."/>
            <person name="Mehrabi R."/>
            <person name="Talebi R."/>
            <person name="Steentjes M.B.F."/>
            <person name="Corcolon B."/>
            <person name="Chong P.A."/>
            <person name="Kema G.H.J."/>
            <person name="Seidl M.F."/>
        </authorList>
    </citation>
    <scope>NUCLEOTIDE SEQUENCE [LARGE SCALE GENOMIC DNA]</scope>
    <source>
        <strain evidence="3 4">P124</strain>
    </source>
</reference>
<feature type="domain" description="DUF7730" evidence="2">
    <location>
        <begin position="159"/>
        <end position="223"/>
    </location>
</feature>
<evidence type="ECO:0000313" key="3">
    <source>
        <dbReference type="EMBL" id="KAK4506412.1"/>
    </source>
</evidence>
<dbReference type="PANTHER" id="PTHR38790:SF4">
    <property type="entry name" value="2EXR DOMAIN-CONTAINING PROTEIN"/>
    <property type="match status" value="1"/>
</dbReference>
<feature type="region of interest" description="Disordered" evidence="1">
    <location>
        <begin position="84"/>
        <end position="109"/>
    </location>
</feature>
<dbReference type="EMBL" id="JAXOVC010000001">
    <property type="protein sequence ID" value="KAK4506412.1"/>
    <property type="molecule type" value="Genomic_DNA"/>
</dbReference>
<evidence type="ECO:0000256" key="1">
    <source>
        <dbReference type="SAM" id="MobiDB-lite"/>
    </source>
</evidence>
<feature type="compositionally biased region" description="Polar residues" evidence="1">
    <location>
        <begin position="12"/>
        <end position="43"/>
    </location>
</feature>
<evidence type="ECO:0000259" key="2">
    <source>
        <dbReference type="Pfam" id="PF24864"/>
    </source>
</evidence>
<keyword evidence="4" id="KW-1185">Reference proteome</keyword>
<dbReference type="Proteomes" id="UP001305779">
    <property type="component" value="Unassembled WGS sequence"/>
</dbReference>
<proteinExistence type="predicted"/>
<protein>
    <recommendedName>
        <fullName evidence="2">DUF7730 domain-containing protein</fullName>
    </recommendedName>
</protein>
<evidence type="ECO:0000313" key="4">
    <source>
        <dbReference type="Proteomes" id="UP001305779"/>
    </source>
</evidence>
<organism evidence="3 4">
    <name type="scientific">Zasmidium cellare</name>
    <name type="common">Wine cellar mold</name>
    <name type="synonym">Racodium cellare</name>
    <dbReference type="NCBI Taxonomy" id="395010"/>
    <lineage>
        <taxon>Eukaryota</taxon>
        <taxon>Fungi</taxon>
        <taxon>Dikarya</taxon>
        <taxon>Ascomycota</taxon>
        <taxon>Pezizomycotina</taxon>
        <taxon>Dothideomycetes</taxon>
        <taxon>Dothideomycetidae</taxon>
        <taxon>Mycosphaerellales</taxon>
        <taxon>Mycosphaerellaceae</taxon>
        <taxon>Zasmidium</taxon>
    </lineage>
</organism>
<accession>A0ABR0EXQ7</accession>
<dbReference type="InterPro" id="IPR056632">
    <property type="entry name" value="DUF7730"/>
</dbReference>
<sequence>MASWIRKKISPAASNRNGTTMASESRLQNRSTALTPSPSSESLAVNPQALSRFFTGLSAEMRIAILTAAFGDRTMHIDLPKKRPCQAKNNSRLSRWRKKNTNQESPPDKITGTVCRRRILFSIGGKKSYDPGVFADSCFLVSTSDPGWPEVFLAMIRVGALGWLQSCRRAYIEGIDILYSTNTFHITSPHLSTRLPSYILPQRLSRIRKVDFAWEWGRLDPQRDEYTFERRLASLLEKLPSELPRLTSLKIALQNSLYPYARLHNSSTDAEWEAYGSWIVQKVLEPLDRLVTAMPTLEVCEVYFTTSVHWNLSKELGERGARFWRGVGDGERGYWVCEGRDDSPRMVCGMGFN</sequence>
<dbReference type="PANTHER" id="PTHR38790">
    <property type="entry name" value="2EXR DOMAIN-CONTAINING PROTEIN-RELATED"/>
    <property type="match status" value="1"/>
</dbReference>
<feature type="region of interest" description="Disordered" evidence="1">
    <location>
        <begin position="1"/>
        <end position="43"/>
    </location>
</feature>
<gene>
    <name evidence="3" type="ORF">PRZ48_000142</name>
</gene>
<comment type="caution">
    <text evidence="3">The sequence shown here is derived from an EMBL/GenBank/DDBJ whole genome shotgun (WGS) entry which is preliminary data.</text>
</comment>